<dbReference type="InterPro" id="IPR046648">
    <property type="entry name" value="DUF6760"/>
</dbReference>
<keyword evidence="3" id="KW-1185">Reference proteome</keyword>
<protein>
    <recommendedName>
        <fullName evidence="1">DUF6760 domain-containing protein</fullName>
    </recommendedName>
</protein>
<evidence type="ECO:0000313" key="2">
    <source>
        <dbReference type="EMBL" id="VFQ46321.1"/>
    </source>
</evidence>
<reference evidence="2 3" key="1">
    <citation type="submission" date="2019-03" db="EMBL/GenBank/DDBJ databases">
        <authorList>
            <person name="Nijsse B."/>
        </authorList>
    </citation>
    <scope>NUCLEOTIDE SEQUENCE [LARGE SCALE GENOMIC DNA]</scope>
    <source>
        <strain evidence="2">Desulfoluna butyratoxydans MSL71</strain>
    </source>
</reference>
<evidence type="ECO:0000259" key="1">
    <source>
        <dbReference type="Pfam" id="PF20546"/>
    </source>
</evidence>
<accession>A0A4U8YR20</accession>
<proteinExistence type="predicted"/>
<name>A0A4U8YR20_9BACT</name>
<dbReference type="Pfam" id="PF20546">
    <property type="entry name" value="DUF6760"/>
    <property type="match status" value="1"/>
</dbReference>
<sequence>METVACELPGGYVDEDGSIHREVILGPLTGAQEKALAQQDDASPDARVTGILAACIRRMGTLEKITDAHTRRLLVGDRQFLLLKLREITFGPRVHVTTRCSRPDCGERLDIEFTTGTVPVIRAPQEHRYMPLELPAEAEDPRTVTFRLPNGEDQEHLAHLAAEDEVLAATLLLARCIRTMGPHGNAPDREEIDALSQQAKTCIEEAMDRLAPKVVTTMEAFCPECRRNFSVAFDLQAFVLKEMGTRLDLLFQEVHYLAYHYHWSEKEILGMTRTDRRRYIDILSEAVERAHHAG</sequence>
<dbReference type="Pfam" id="PF12322">
    <property type="entry name" value="T4_baseplate"/>
    <property type="match status" value="1"/>
</dbReference>
<dbReference type="RefSeq" id="WP_180143870.1">
    <property type="nucleotide sequence ID" value="NZ_CAADHO010000008.1"/>
</dbReference>
<evidence type="ECO:0000313" key="3">
    <source>
        <dbReference type="Proteomes" id="UP000507962"/>
    </source>
</evidence>
<dbReference type="AlphaFoldDB" id="A0A4U8YR20"/>
<feature type="domain" description="DUF6760" evidence="1">
    <location>
        <begin position="249"/>
        <end position="290"/>
    </location>
</feature>
<gene>
    <name evidence="2" type="ORF">MSL71_39850</name>
</gene>
<dbReference type="Proteomes" id="UP000507962">
    <property type="component" value="Unassembled WGS sequence"/>
</dbReference>
<organism evidence="2 3">
    <name type="scientific">Desulfoluna butyratoxydans</name>
    <dbReference type="NCBI Taxonomy" id="231438"/>
    <lineage>
        <taxon>Bacteria</taxon>
        <taxon>Pseudomonadati</taxon>
        <taxon>Thermodesulfobacteriota</taxon>
        <taxon>Desulfobacteria</taxon>
        <taxon>Desulfobacterales</taxon>
        <taxon>Desulfolunaceae</taxon>
        <taxon>Desulfoluna</taxon>
    </lineage>
</organism>
<dbReference type="EMBL" id="CAADHO010000008">
    <property type="protein sequence ID" value="VFQ46321.1"/>
    <property type="molecule type" value="Genomic_DNA"/>
</dbReference>
<dbReference type="InterPro" id="IPR024364">
    <property type="entry name" value="Baseplate_phage_T4-like"/>
</dbReference>